<evidence type="ECO:0000313" key="2">
    <source>
        <dbReference type="EMBL" id="KII75229.1"/>
    </source>
</evidence>
<dbReference type="EMBL" id="JWZT01000003">
    <property type="protein sequence ID" value="KII75229.1"/>
    <property type="molecule type" value="Genomic_DNA"/>
</dbReference>
<gene>
    <name evidence="2" type="ORF">RF11_02633</name>
    <name evidence="1" type="ORF">RF11_12255</name>
</gene>
<accession>A0A0C2JBI1</accession>
<organism evidence="2 3">
    <name type="scientific">Thelohanellus kitauei</name>
    <name type="common">Myxosporean</name>
    <dbReference type="NCBI Taxonomy" id="669202"/>
    <lineage>
        <taxon>Eukaryota</taxon>
        <taxon>Metazoa</taxon>
        <taxon>Cnidaria</taxon>
        <taxon>Myxozoa</taxon>
        <taxon>Myxosporea</taxon>
        <taxon>Bivalvulida</taxon>
        <taxon>Platysporina</taxon>
        <taxon>Myxobolidae</taxon>
        <taxon>Thelohanellus</taxon>
    </lineage>
</organism>
<keyword evidence="3" id="KW-1185">Reference proteome</keyword>
<proteinExistence type="predicted"/>
<sequence length="106" mass="11999">MIKHYILDADSFSSDLVTAYATKDPNFLAIDHALVGKIEAFLSTRILKSLSGLCEKLNEFFSPPDYFEQELHHAVRVPSFVLESTKSNFASIWNVLQFYGIAIELL</sequence>
<dbReference type="AlphaFoldDB" id="A0A0C2JBI1"/>
<name>A0A0C2JBI1_THEKT</name>
<reference evidence="2 3" key="1">
    <citation type="journal article" date="2014" name="Genome Biol. Evol.">
        <title>The genome of the myxosporean Thelohanellus kitauei shows adaptations to nutrient acquisition within its fish host.</title>
        <authorList>
            <person name="Yang Y."/>
            <person name="Xiong J."/>
            <person name="Zhou Z."/>
            <person name="Huo F."/>
            <person name="Miao W."/>
            <person name="Ran C."/>
            <person name="Liu Y."/>
            <person name="Zhang J."/>
            <person name="Feng J."/>
            <person name="Wang M."/>
            <person name="Wang M."/>
            <person name="Wang L."/>
            <person name="Yao B."/>
        </authorList>
    </citation>
    <scope>NUCLEOTIDE SEQUENCE [LARGE SCALE GENOMIC DNA]</scope>
    <source>
        <strain evidence="2">Wuqing</strain>
    </source>
</reference>
<protein>
    <submittedName>
        <fullName evidence="2">Uncharacterized protein</fullName>
    </submittedName>
</protein>
<dbReference type="EMBL" id="JWZT01001200">
    <property type="protein sequence ID" value="KII72489.1"/>
    <property type="molecule type" value="Genomic_DNA"/>
</dbReference>
<comment type="caution">
    <text evidence="2">The sequence shown here is derived from an EMBL/GenBank/DDBJ whole genome shotgun (WGS) entry which is preliminary data.</text>
</comment>
<dbReference type="Proteomes" id="UP000031668">
    <property type="component" value="Unassembled WGS sequence"/>
</dbReference>
<evidence type="ECO:0000313" key="1">
    <source>
        <dbReference type="EMBL" id="KII72489.1"/>
    </source>
</evidence>
<evidence type="ECO:0000313" key="3">
    <source>
        <dbReference type="Proteomes" id="UP000031668"/>
    </source>
</evidence>